<feature type="compositionally biased region" description="Basic and acidic residues" evidence="1">
    <location>
        <begin position="13"/>
        <end position="31"/>
    </location>
</feature>
<comment type="caution">
    <text evidence="2">The sequence shown here is derived from an EMBL/GenBank/DDBJ whole genome shotgun (WGS) entry which is preliminary data.</text>
</comment>
<sequence>MMEAVESPIKLTKPVDSDHVVFPRDDGSRRC</sequence>
<evidence type="ECO:0000256" key="1">
    <source>
        <dbReference type="SAM" id="MobiDB-lite"/>
    </source>
</evidence>
<reference evidence="2 3" key="1">
    <citation type="submission" date="2024-10" db="EMBL/GenBank/DDBJ databases">
        <authorList>
            <person name="Deangelis K."/>
            <person name="Huntemann M."/>
            <person name="Clum A."/>
            <person name="Wang J."/>
            <person name="Palaniappan K."/>
            <person name="Ritter S."/>
            <person name="Chen I.-M."/>
            <person name="Stamatis D."/>
            <person name="Reddy T."/>
            <person name="O'Malley R."/>
            <person name="Daum C."/>
            <person name="Ng V."/>
            <person name="Ivanova N."/>
            <person name="Kyrpides N."/>
            <person name="Woyke T."/>
        </authorList>
    </citation>
    <scope>NUCLEOTIDE SEQUENCE [LARGE SCALE GENOMIC DNA]</scope>
    <source>
        <strain evidence="2 3">GAS97</strain>
    </source>
</reference>
<gene>
    <name evidence="2" type="ORF">ABH943_007899</name>
</gene>
<protein>
    <submittedName>
        <fullName evidence="2">Uncharacterized protein</fullName>
    </submittedName>
</protein>
<name>A0ABW8MVW0_9BURK</name>
<proteinExistence type="predicted"/>
<organism evidence="2 3">
    <name type="scientific">Caballeronia udeis</name>
    <dbReference type="NCBI Taxonomy" id="1232866"/>
    <lineage>
        <taxon>Bacteria</taxon>
        <taxon>Pseudomonadati</taxon>
        <taxon>Pseudomonadota</taxon>
        <taxon>Betaproteobacteria</taxon>
        <taxon>Burkholderiales</taxon>
        <taxon>Burkholderiaceae</taxon>
        <taxon>Caballeronia</taxon>
    </lineage>
</organism>
<evidence type="ECO:0000313" key="3">
    <source>
        <dbReference type="Proteomes" id="UP001620514"/>
    </source>
</evidence>
<keyword evidence="3" id="KW-1185">Reference proteome</keyword>
<feature type="region of interest" description="Disordered" evidence="1">
    <location>
        <begin position="1"/>
        <end position="31"/>
    </location>
</feature>
<dbReference type="EMBL" id="JBIYDN010000039">
    <property type="protein sequence ID" value="MFK4447860.1"/>
    <property type="molecule type" value="Genomic_DNA"/>
</dbReference>
<dbReference type="Proteomes" id="UP001620514">
    <property type="component" value="Unassembled WGS sequence"/>
</dbReference>
<accession>A0ABW8MVW0</accession>
<reference evidence="2 3" key="2">
    <citation type="submission" date="2024-11" db="EMBL/GenBank/DDBJ databases">
        <title>Using genomics to understand microbial adaptation to soil warming.</title>
        <authorList>
            <person name="Deangelis K.M. PhD."/>
        </authorList>
    </citation>
    <scope>NUCLEOTIDE SEQUENCE [LARGE SCALE GENOMIC DNA]</scope>
    <source>
        <strain evidence="2 3">GAS97</strain>
    </source>
</reference>
<evidence type="ECO:0000313" key="2">
    <source>
        <dbReference type="EMBL" id="MFK4447860.1"/>
    </source>
</evidence>